<dbReference type="Pfam" id="PF00089">
    <property type="entry name" value="Trypsin"/>
    <property type="match status" value="1"/>
</dbReference>
<dbReference type="PANTHER" id="PTHR24276">
    <property type="entry name" value="POLYSERASE-RELATED"/>
    <property type="match status" value="1"/>
</dbReference>
<dbReference type="GO" id="GO:0004252">
    <property type="term" value="F:serine-type endopeptidase activity"/>
    <property type="evidence" value="ECO:0007669"/>
    <property type="project" value="InterPro"/>
</dbReference>
<organism evidence="7">
    <name type="scientific">Culicoides sonorensis</name>
    <name type="common">Biting midge</name>
    <dbReference type="NCBI Taxonomy" id="179676"/>
    <lineage>
        <taxon>Eukaryota</taxon>
        <taxon>Metazoa</taxon>
        <taxon>Ecdysozoa</taxon>
        <taxon>Arthropoda</taxon>
        <taxon>Hexapoda</taxon>
        <taxon>Insecta</taxon>
        <taxon>Pterygota</taxon>
        <taxon>Neoptera</taxon>
        <taxon>Endopterygota</taxon>
        <taxon>Diptera</taxon>
        <taxon>Nematocera</taxon>
        <taxon>Chironomoidea</taxon>
        <taxon>Ceratopogonidae</taxon>
        <taxon>Ceratopogoninae</taxon>
        <taxon>Culicoides</taxon>
        <taxon>Monoculicoides</taxon>
    </lineage>
</organism>
<dbReference type="GO" id="GO:0006508">
    <property type="term" value="P:proteolysis"/>
    <property type="evidence" value="ECO:0007669"/>
    <property type="project" value="UniProtKB-KW"/>
</dbReference>
<dbReference type="SMART" id="SM00020">
    <property type="entry name" value="Tryp_SPc"/>
    <property type="match status" value="1"/>
</dbReference>
<feature type="domain" description="Peptidase S1" evidence="6">
    <location>
        <begin position="62"/>
        <end position="288"/>
    </location>
</feature>
<dbReference type="SUPFAM" id="SSF50494">
    <property type="entry name" value="Trypsin-like serine proteases"/>
    <property type="match status" value="1"/>
</dbReference>
<evidence type="ECO:0000259" key="6">
    <source>
        <dbReference type="PROSITE" id="PS50240"/>
    </source>
</evidence>
<dbReference type="PROSITE" id="PS00134">
    <property type="entry name" value="TRYPSIN_HIS"/>
    <property type="match status" value="1"/>
</dbReference>
<keyword evidence="1 7" id="KW-0645">Protease</keyword>
<name>Q5QBG4_CULSO</name>
<proteinExistence type="evidence at transcript level"/>
<evidence type="ECO:0000256" key="3">
    <source>
        <dbReference type="ARBA" id="ARBA00022825"/>
    </source>
</evidence>
<evidence type="ECO:0000313" key="7">
    <source>
        <dbReference type="EMBL" id="AAV84260.1"/>
    </source>
</evidence>
<dbReference type="InterPro" id="IPR018114">
    <property type="entry name" value="TRYPSIN_HIS"/>
</dbReference>
<dbReference type="InterPro" id="IPR050430">
    <property type="entry name" value="Peptidase_S1"/>
</dbReference>
<dbReference type="AlphaFoldDB" id="Q5QBG4"/>
<dbReference type="InterPro" id="IPR043504">
    <property type="entry name" value="Peptidase_S1_PA_chymotrypsin"/>
</dbReference>
<protein>
    <submittedName>
        <fullName evidence="7">Serine protease</fullName>
    </submittedName>
</protein>
<evidence type="ECO:0000256" key="4">
    <source>
        <dbReference type="ARBA" id="ARBA00023157"/>
    </source>
</evidence>
<keyword evidence="4" id="KW-1015">Disulfide bond</keyword>
<dbReference type="InterPro" id="IPR001254">
    <property type="entry name" value="Trypsin_dom"/>
</dbReference>
<dbReference type="PRINTS" id="PR00722">
    <property type="entry name" value="CHYMOTRYPSIN"/>
</dbReference>
<dbReference type="InterPro" id="IPR009003">
    <property type="entry name" value="Peptidase_S1_PA"/>
</dbReference>
<keyword evidence="2" id="KW-0378">Hydrolase</keyword>
<reference evidence="7" key="1">
    <citation type="journal article" date="2005" name="Insect Mol. Biol.">
        <title>Midgut and salivary gland transcriptomes of the arbovirus vector Culicoides sonorensis (Diptera: Ceratopogonidae).</title>
        <authorList>
            <person name="Campbell C.L."/>
            <person name="Vandyke K.A."/>
            <person name="Letchworth G.J."/>
            <person name="Drolet B.S."/>
            <person name="Hanekamp T."/>
            <person name="Wilson W.C."/>
        </authorList>
    </citation>
    <scope>NUCLEOTIDE SEQUENCE</scope>
</reference>
<comment type="similarity">
    <text evidence="5">Belongs to the peptidase S1 family. CLIP subfamily.</text>
</comment>
<dbReference type="VEuPathDB" id="VectorBase:CSON003127"/>
<dbReference type="PANTHER" id="PTHR24276:SF98">
    <property type="entry name" value="FI18310P1-RELATED"/>
    <property type="match status" value="1"/>
</dbReference>
<keyword evidence="3" id="KW-0720">Serine protease</keyword>
<dbReference type="InterPro" id="IPR001314">
    <property type="entry name" value="Peptidase_S1A"/>
</dbReference>
<sequence>GRELNIKYIKIKLKYHKSTLKFTKKMMKQNIIVLVFITASVGLAVHANSIKPVPSTEMNPFVVGGVSVKIEDYPFVVVCYNYGSFSCGGSILNENWVLTAAHCTCQKIQWGVTFRNASGPNMVDVVQSVRYPGWTSYQRDDVQLLRLAEPIVFGKNAQPVKLPRPQWEVQGDSFNTPSAVLGWGYDSNGYLPLNLQRGDYFVINNTDCQRIHQGIAAVYDFNCCNGVKGGGVADCNGDSGGPIVTWIDGQLVEYGVVSWSVKPCVNPTFPAVGTKTSHYVDWISQTTGIPLEQLTV</sequence>
<dbReference type="Gene3D" id="2.40.10.10">
    <property type="entry name" value="Trypsin-like serine proteases"/>
    <property type="match status" value="1"/>
</dbReference>
<dbReference type="CDD" id="cd00190">
    <property type="entry name" value="Tryp_SPc"/>
    <property type="match status" value="1"/>
</dbReference>
<evidence type="ECO:0000256" key="1">
    <source>
        <dbReference type="ARBA" id="ARBA00022670"/>
    </source>
</evidence>
<evidence type="ECO:0000256" key="2">
    <source>
        <dbReference type="ARBA" id="ARBA00022801"/>
    </source>
</evidence>
<evidence type="ECO:0000256" key="5">
    <source>
        <dbReference type="ARBA" id="ARBA00024195"/>
    </source>
</evidence>
<dbReference type="PROSITE" id="PS50240">
    <property type="entry name" value="TRYPSIN_DOM"/>
    <property type="match status" value="1"/>
</dbReference>
<feature type="non-terminal residue" evidence="7">
    <location>
        <position position="1"/>
    </location>
</feature>
<accession>Q5QBG4</accession>
<dbReference type="EMBL" id="AY752847">
    <property type="protein sequence ID" value="AAV84260.1"/>
    <property type="molecule type" value="mRNA"/>
</dbReference>